<dbReference type="PANTHER" id="PTHR12322">
    <property type="entry name" value="DOUBLESEX AND MAB-3 RELATED TRANSCRIPTION FACTOR DMRT"/>
    <property type="match status" value="1"/>
</dbReference>
<proteinExistence type="predicted"/>
<feature type="domain" description="DM" evidence="7">
    <location>
        <begin position="32"/>
        <end position="79"/>
    </location>
</feature>
<dbReference type="Pfam" id="PF00751">
    <property type="entry name" value="DM"/>
    <property type="match status" value="1"/>
</dbReference>
<accession>A0A9R1TE82</accession>
<evidence type="ECO:0000256" key="3">
    <source>
        <dbReference type="ARBA" id="ARBA00023125"/>
    </source>
</evidence>
<dbReference type="InterPro" id="IPR014932">
    <property type="entry name" value="DSX_dimer"/>
</dbReference>
<evidence type="ECO:0000256" key="4">
    <source>
        <dbReference type="ARBA" id="ARBA00023242"/>
    </source>
</evidence>
<dbReference type="Proteomes" id="UP000694866">
    <property type="component" value="Unplaced"/>
</dbReference>
<evidence type="ECO:0000259" key="7">
    <source>
        <dbReference type="PROSITE" id="PS50809"/>
    </source>
</evidence>
<dbReference type="GO" id="GO:0005634">
    <property type="term" value="C:nucleus"/>
    <property type="evidence" value="ECO:0007669"/>
    <property type="project" value="UniProtKB-SubCell"/>
</dbReference>
<dbReference type="CTD" id="40940"/>
<comment type="subcellular location">
    <subcellularLocation>
        <location evidence="5">Nucleus</location>
    </subcellularLocation>
</comment>
<feature type="compositionally biased region" description="Polar residues" evidence="6">
    <location>
        <begin position="117"/>
        <end position="137"/>
    </location>
</feature>
<evidence type="ECO:0000256" key="6">
    <source>
        <dbReference type="SAM" id="MobiDB-lite"/>
    </source>
</evidence>
<organism evidence="8 10">
    <name type="scientific">Fopius arisanus</name>
    <dbReference type="NCBI Taxonomy" id="64838"/>
    <lineage>
        <taxon>Eukaryota</taxon>
        <taxon>Metazoa</taxon>
        <taxon>Ecdysozoa</taxon>
        <taxon>Arthropoda</taxon>
        <taxon>Hexapoda</taxon>
        <taxon>Insecta</taxon>
        <taxon>Pterygota</taxon>
        <taxon>Neoptera</taxon>
        <taxon>Endopterygota</taxon>
        <taxon>Hymenoptera</taxon>
        <taxon>Apocrita</taxon>
        <taxon>Ichneumonoidea</taxon>
        <taxon>Braconidae</taxon>
        <taxon>Opiinae</taxon>
        <taxon>Fopius</taxon>
    </lineage>
</organism>
<evidence type="ECO:0000256" key="5">
    <source>
        <dbReference type="PROSITE-ProRule" id="PRU00070"/>
    </source>
</evidence>
<dbReference type="RefSeq" id="XP_011307438.1">
    <property type="nucleotide sequence ID" value="XM_011309136.1"/>
</dbReference>
<feature type="DNA-binding region" description="DM" evidence="5">
    <location>
        <begin position="32"/>
        <end position="79"/>
    </location>
</feature>
<name>A0A9R1TE82_9HYME</name>
<dbReference type="InterPro" id="IPR036407">
    <property type="entry name" value="DM_DNA-bd_sf"/>
</dbReference>
<sequence>MNQDKEAVVAGAESKSVVMKSAVVIPRTPPNCARCRNHRLKQAVKGHKRFCRYRSCTCDKCILTKDRQRVMAKQTALRRAQDQDATRPLQPGEQIRALPIALDGELPISVPQPARSLENSCDSISADSPFSNQGSTGPHSGIFTIPPSCKLPPSFSSHSTSDTQLSEPRSCESSDDMLLEYSAKLLDQFWYTSEILPLMYVILKDAKSDLDEARRRIAEGITEIRSIFVRKARTMMGVTSDVYYNERYTATAGSAGPTYIGQPPYIGSVMHPPLHLGIPHLVNAHLFTAGVPSSPPRGPTI</sequence>
<dbReference type="Pfam" id="PF08828">
    <property type="entry name" value="DSX_dimer"/>
    <property type="match status" value="1"/>
</dbReference>
<dbReference type="GO" id="GO:0000978">
    <property type="term" value="F:RNA polymerase II cis-regulatory region sequence-specific DNA binding"/>
    <property type="evidence" value="ECO:0007669"/>
    <property type="project" value="TreeGrafter"/>
</dbReference>
<dbReference type="GO" id="GO:0000981">
    <property type="term" value="F:DNA-binding transcription factor activity, RNA polymerase II-specific"/>
    <property type="evidence" value="ECO:0007669"/>
    <property type="project" value="TreeGrafter"/>
</dbReference>
<keyword evidence="3 5" id="KW-0238">DNA-binding</keyword>
<dbReference type="Gene3D" id="1.10.8.10">
    <property type="entry name" value="DNA helicase RuvA subunit, C-terminal domain"/>
    <property type="match status" value="1"/>
</dbReference>
<dbReference type="InterPro" id="IPR026607">
    <property type="entry name" value="DMRT"/>
</dbReference>
<dbReference type="PANTHER" id="PTHR12322:SF100">
    <property type="entry name" value="PROTEIN DOUBLESEX"/>
    <property type="match status" value="1"/>
</dbReference>
<gene>
    <name evidence="9 10" type="primary">dsx</name>
</gene>
<dbReference type="PROSITE" id="PS40000">
    <property type="entry name" value="DM_1"/>
    <property type="match status" value="1"/>
</dbReference>
<keyword evidence="8" id="KW-1185">Reference proteome</keyword>
<evidence type="ECO:0000313" key="10">
    <source>
        <dbReference type="RefSeq" id="XP_011307438.1"/>
    </source>
</evidence>
<dbReference type="FunFam" id="4.10.1040.10:FF:000001">
    <property type="entry name" value="doublesex- and mab-3-related transcription factor 1"/>
    <property type="match status" value="1"/>
</dbReference>
<dbReference type="Gene3D" id="4.10.1040.10">
    <property type="entry name" value="DM DNA-binding domain"/>
    <property type="match status" value="1"/>
</dbReference>
<keyword evidence="2 5" id="KW-0862">Zinc</keyword>
<dbReference type="RefSeq" id="XP_011307437.1">
    <property type="nucleotide sequence ID" value="XM_011309135.1"/>
</dbReference>
<dbReference type="PROSITE" id="PS50809">
    <property type="entry name" value="DM_2"/>
    <property type="match status" value="1"/>
</dbReference>
<dbReference type="GO" id="GO:0046872">
    <property type="term" value="F:metal ion binding"/>
    <property type="evidence" value="ECO:0007669"/>
    <property type="project" value="UniProtKB-KW"/>
</dbReference>
<dbReference type="SUPFAM" id="SSF82927">
    <property type="entry name" value="Cysteine-rich DNA binding domain, (DM domain)"/>
    <property type="match status" value="1"/>
</dbReference>
<dbReference type="InterPro" id="IPR001275">
    <property type="entry name" value="DM_DNA-bd"/>
</dbReference>
<evidence type="ECO:0000256" key="2">
    <source>
        <dbReference type="ARBA" id="ARBA00022833"/>
    </source>
</evidence>
<keyword evidence="4 5" id="KW-0539">Nucleus</keyword>
<keyword evidence="1 5" id="KW-0479">Metal-binding</keyword>
<dbReference type="GeneID" id="105269122"/>
<dbReference type="GO" id="GO:0007548">
    <property type="term" value="P:sex differentiation"/>
    <property type="evidence" value="ECO:0007669"/>
    <property type="project" value="TreeGrafter"/>
</dbReference>
<evidence type="ECO:0000313" key="8">
    <source>
        <dbReference type="Proteomes" id="UP000694866"/>
    </source>
</evidence>
<dbReference type="SMART" id="SM01143">
    <property type="entry name" value="DSX_dimer"/>
    <property type="match status" value="1"/>
</dbReference>
<feature type="region of interest" description="Disordered" evidence="6">
    <location>
        <begin position="115"/>
        <end position="137"/>
    </location>
</feature>
<reference evidence="9 10" key="1">
    <citation type="submission" date="2025-04" db="UniProtKB">
        <authorList>
            <consortium name="RefSeq"/>
        </authorList>
    </citation>
    <scope>IDENTIFICATION</scope>
    <source>
        <strain evidence="9 10">USDA-PBARC FA_bdor</strain>
        <tissue evidence="9 10">Whole organism</tissue>
    </source>
</reference>
<evidence type="ECO:0000313" key="9">
    <source>
        <dbReference type="RefSeq" id="XP_011307437.1"/>
    </source>
</evidence>
<dbReference type="OrthoDB" id="5842031at2759"/>
<dbReference type="KEGG" id="fas:105269122"/>
<evidence type="ECO:0000256" key="1">
    <source>
        <dbReference type="ARBA" id="ARBA00022723"/>
    </source>
</evidence>
<dbReference type="AlphaFoldDB" id="A0A9R1TE82"/>
<protein>
    <submittedName>
        <fullName evidence="9 10">Protein doublesex isoform X1</fullName>
    </submittedName>
</protein>
<dbReference type="SMART" id="SM00301">
    <property type="entry name" value="DM"/>
    <property type="match status" value="1"/>
</dbReference>
<accession>A0A9R1U553</accession>